<dbReference type="AlphaFoldDB" id="A0A835QS58"/>
<evidence type="ECO:0000313" key="10">
    <source>
        <dbReference type="EMBL" id="KAG0449514.1"/>
    </source>
</evidence>
<comment type="caution">
    <text evidence="11">The sequence shown here is derived from an EMBL/GenBank/DDBJ whole genome shotgun (WGS) entry which is preliminary data.</text>
</comment>
<protein>
    <submittedName>
        <fullName evidence="11">Uncharacterized protein</fullName>
    </submittedName>
</protein>
<dbReference type="Proteomes" id="UP000639772">
    <property type="component" value="Unassembled WGS sequence"/>
</dbReference>
<dbReference type="PANTHER" id="PTHR26374">
    <property type="entry name" value="ZINC FINGER PROTEIN ZAT5"/>
    <property type="match status" value="1"/>
</dbReference>
<keyword evidence="8" id="KW-0539">Nucleus</keyword>
<evidence type="ECO:0000256" key="6">
    <source>
        <dbReference type="ARBA" id="ARBA00023015"/>
    </source>
</evidence>
<proteinExistence type="predicted"/>
<gene>
    <name evidence="11" type="ORF">HPP92_012987</name>
    <name evidence="10" type="ORF">HPP92_027273</name>
</gene>
<evidence type="ECO:0000256" key="3">
    <source>
        <dbReference type="ARBA" id="ARBA00022737"/>
    </source>
</evidence>
<keyword evidence="2" id="KW-0479">Metal-binding</keyword>
<feature type="compositionally biased region" description="Basic residues" evidence="9">
    <location>
        <begin position="26"/>
        <end position="35"/>
    </location>
</feature>
<name>A0A835QS58_VANPL</name>
<evidence type="ECO:0000256" key="9">
    <source>
        <dbReference type="SAM" id="MobiDB-lite"/>
    </source>
</evidence>
<sequence length="146" mass="15644">MDAKEEAVGAYSSGSNGDVPTPVVVRRTRSKRRRGVGQPTVAASDSSSASGVESGVTDEEEDMANCLILLAQGSGGGAKCVSRRVAEVEATGGGRTGLCVYECKTCNKCFPSFQALEVTGRATRSLRWWRLQRKESRGLWRKAVSR</sequence>
<organism evidence="11 12">
    <name type="scientific">Vanilla planifolia</name>
    <name type="common">Vanilla</name>
    <dbReference type="NCBI Taxonomy" id="51239"/>
    <lineage>
        <taxon>Eukaryota</taxon>
        <taxon>Viridiplantae</taxon>
        <taxon>Streptophyta</taxon>
        <taxon>Embryophyta</taxon>
        <taxon>Tracheophyta</taxon>
        <taxon>Spermatophyta</taxon>
        <taxon>Magnoliopsida</taxon>
        <taxon>Liliopsida</taxon>
        <taxon>Asparagales</taxon>
        <taxon>Orchidaceae</taxon>
        <taxon>Vanilloideae</taxon>
        <taxon>Vanilleae</taxon>
        <taxon>Vanilla</taxon>
    </lineage>
</organism>
<dbReference type="Proteomes" id="UP000636800">
    <property type="component" value="Chromosome 6"/>
</dbReference>
<evidence type="ECO:0000313" key="13">
    <source>
        <dbReference type="Proteomes" id="UP000639772"/>
    </source>
</evidence>
<evidence type="ECO:0000256" key="7">
    <source>
        <dbReference type="ARBA" id="ARBA00023163"/>
    </source>
</evidence>
<evidence type="ECO:0000313" key="12">
    <source>
        <dbReference type="Proteomes" id="UP000636800"/>
    </source>
</evidence>
<evidence type="ECO:0000256" key="4">
    <source>
        <dbReference type="ARBA" id="ARBA00022771"/>
    </source>
</evidence>
<dbReference type="OrthoDB" id="6077919at2759"/>
<dbReference type="EMBL" id="JADCNM010000180">
    <property type="protein sequence ID" value="KAG0449514.1"/>
    <property type="molecule type" value="Genomic_DNA"/>
</dbReference>
<dbReference type="EMBL" id="JADCNL010000006">
    <property type="protein sequence ID" value="KAG0476146.1"/>
    <property type="molecule type" value="Genomic_DNA"/>
</dbReference>
<accession>A0A835QS58</accession>
<keyword evidence="3" id="KW-0677">Repeat</keyword>
<keyword evidence="5" id="KW-0862">Zinc</keyword>
<evidence type="ECO:0000256" key="2">
    <source>
        <dbReference type="ARBA" id="ARBA00022723"/>
    </source>
</evidence>
<feature type="region of interest" description="Disordered" evidence="9">
    <location>
        <begin position="1"/>
        <end position="58"/>
    </location>
</feature>
<keyword evidence="4" id="KW-0863">Zinc-finger</keyword>
<evidence type="ECO:0000256" key="1">
    <source>
        <dbReference type="ARBA" id="ARBA00004123"/>
    </source>
</evidence>
<reference evidence="12 13" key="1">
    <citation type="journal article" date="2020" name="Nat. Food">
        <title>A phased Vanilla planifolia genome enables genetic improvement of flavour and production.</title>
        <authorList>
            <person name="Hasing T."/>
            <person name="Tang H."/>
            <person name="Brym M."/>
            <person name="Khazi F."/>
            <person name="Huang T."/>
            <person name="Chambers A.H."/>
        </authorList>
    </citation>
    <scope>NUCLEOTIDE SEQUENCE [LARGE SCALE GENOMIC DNA]</scope>
    <source>
        <tissue evidence="11">Leaf</tissue>
    </source>
</reference>
<keyword evidence="7" id="KW-0804">Transcription</keyword>
<evidence type="ECO:0000256" key="8">
    <source>
        <dbReference type="ARBA" id="ARBA00023242"/>
    </source>
</evidence>
<dbReference type="GO" id="GO:0005634">
    <property type="term" value="C:nucleus"/>
    <property type="evidence" value="ECO:0007669"/>
    <property type="project" value="UniProtKB-SubCell"/>
</dbReference>
<keyword evidence="12" id="KW-1185">Reference proteome</keyword>
<evidence type="ECO:0000256" key="5">
    <source>
        <dbReference type="ARBA" id="ARBA00022833"/>
    </source>
</evidence>
<dbReference type="PANTHER" id="PTHR26374:SF466">
    <property type="entry name" value="OS09G0122000 PROTEIN"/>
    <property type="match status" value="1"/>
</dbReference>
<evidence type="ECO:0000313" key="11">
    <source>
        <dbReference type="EMBL" id="KAG0476146.1"/>
    </source>
</evidence>
<comment type="subcellular location">
    <subcellularLocation>
        <location evidence="1">Nucleus</location>
    </subcellularLocation>
</comment>
<keyword evidence="6" id="KW-0805">Transcription regulation</keyword>
<feature type="compositionally biased region" description="Low complexity" evidence="9">
    <location>
        <begin position="41"/>
        <end position="55"/>
    </location>
</feature>
<dbReference type="GO" id="GO:0008270">
    <property type="term" value="F:zinc ion binding"/>
    <property type="evidence" value="ECO:0007669"/>
    <property type="project" value="UniProtKB-KW"/>
</dbReference>